<reference evidence="1 2" key="1">
    <citation type="submission" date="2024-09" db="EMBL/GenBank/DDBJ databases">
        <authorList>
            <person name="Sun Q."/>
            <person name="Mori K."/>
        </authorList>
    </citation>
    <scope>NUCLEOTIDE SEQUENCE [LARGE SCALE GENOMIC DNA]</scope>
    <source>
        <strain evidence="1 2">CECT 8365</strain>
    </source>
</reference>
<sequence>MKEFTVDDGLTKICPTSNEFELDELFKFKMNFDINDPDFENKIKSIKQISDVEVKIKNSKSLLGVDEFIKIFRIESRYEYHKYISLDLIENRKMYSDSQIDEIEKIFWDNKILIDKETFKKQIFGSVIFEKENTNEPFEKYKKDIAKQLGII</sequence>
<evidence type="ECO:0000313" key="1">
    <source>
        <dbReference type="EMBL" id="MFB9110755.1"/>
    </source>
</evidence>
<accession>A0ABV5HFS0</accession>
<comment type="caution">
    <text evidence="1">The sequence shown here is derived from an EMBL/GenBank/DDBJ whole genome shotgun (WGS) entry which is preliminary data.</text>
</comment>
<organism evidence="1 2">
    <name type="scientific">Flavobacterium gyeonganense</name>
    <dbReference type="NCBI Taxonomy" id="1310418"/>
    <lineage>
        <taxon>Bacteria</taxon>
        <taxon>Pseudomonadati</taxon>
        <taxon>Bacteroidota</taxon>
        <taxon>Flavobacteriia</taxon>
        <taxon>Flavobacteriales</taxon>
        <taxon>Flavobacteriaceae</taxon>
        <taxon>Flavobacterium</taxon>
    </lineage>
</organism>
<dbReference type="RefSeq" id="WP_278010603.1">
    <property type="nucleotide sequence ID" value="NZ_CP121112.1"/>
</dbReference>
<evidence type="ECO:0000313" key="2">
    <source>
        <dbReference type="Proteomes" id="UP001589562"/>
    </source>
</evidence>
<proteinExistence type="predicted"/>
<keyword evidence="2" id="KW-1185">Reference proteome</keyword>
<dbReference type="EMBL" id="JBHMFE010000046">
    <property type="protein sequence ID" value="MFB9110755.1"/>
    <property type="molecule type" value="Genomic_DNA"/>
</dbReference>
<protein>
    <submittedName>
        <fullName evidence="1">Uncharacterized protein</fullName>
    </submittedName>
</protein>
<gene>
    <name evidence="1" type="ORF">ACFFVK_19415</name>
</gene>
<name>A0ABV5HFS0_9FLAO</name>
<dbReference type="Proteomes" id="UP001589562">
    <property type="component" value="Unassembled WGS sequence"/>
</dbReference>